<sequence length="354" mass="39293">MKHSTLKLVGAGSVALILSGCSTFFTDHSNDYQKEQPIITALDKPAGSEQSKDLLVIPNENAIANLEEVKPFETPRAPFVFYPMTAIDVLEQDDAIEFTVPTSVEHSKRIVSDFLTALHGAGSPISSQTEDQIVSVPFDFHPQGWWASLWSDITRLHPAKTAFSFRFSDVGGKTLVAVQFRDEQQDVEPSNWMSPVQNEDAYAVAVRLWGTIGRQLNQASAYLSNRDSASAFPVWVDHHGIFAIHLGENVSTPELESKLNAAGIYLIPNADNMLAPVPPEDVARIGDVVDFTIPGSEQKLFNVYRRNLDDVSWENREYAYKIMHQKAGDFLVIDVSSMASPEVVSFHLAQRFVN</sequence>
<gene>
    <name evidence="1" type="ORF">MACH16_15020</name>
</gene>
<evidence type="ECO:0008006" key="3">
    <source>
        <dbReference type="Google" id="ProtNLM"/>
    </source>
</evidence>
<name>A0ABM8FCF8_9GAMM</name>
<keyword evidence="2" id="KW-1185">Reference proteome</keyword>
<evidence type="ECO:0000313" key="1">
    <source>
        <dbReference type="EMBL" id="BDX02754.1"/>
    </source>
</evidence>
<dbReference type="EMBL" id="AP027271">
    <property type="protein sequence ID" value="BDX02754.1"/>
    <property type="molecule type" value="Genomic_DNA"/>
</dbReference>
<reference evidence="1 2" key="1">
    <citation type="submission" date="2023-01" db="EMBL/GenBank/DDBJ databases">
        <title>Complete genome sequence of Marinomonas pontica strain 200518_36.</title>
        <authorList>
            <person name="Ueki S."/>
            <person name="Gajardo G."/>
            <person name="Maruyama F."/>
        </authorList>
    </citation>
    <scope>NUCLEOTIDE SEQUENCE [LARGE SCALE GENOMIC DNA]</scope>
    <source>
        <strain evidence="1 2">200518_36</strain>
    </source>
</reference>
<dbReference type="Proteomes" id="UP001307608">
    <property type="component" value="Chromosome"/>
</dbReference>
<dbReference type="RefSeq" id="WP_338266736.1">
    <property type="nucleotide sequence ID" value="NZ_AP027271.1"/>
</dbReference>
<evidence type="ECO:0000313" key="2">
    <source>
        <dbReference type="Proteomes" id="UP001307608"/>
    </source>
</evidence>
<organism evidence="1 2">
    <name type="scientific">Marinomonas pontica</name>
    <dbReference type="NCBI Taxonomy" id="264739"/>
    <lineage>
        <taxon>Bacteria</taxon>
        <taxon>Pseudomonadati</taxon>
        <taxon>Pseudomonadota</taxon>
        <taxon>Gammaproteobacteria</taxon>
        <taxon>Oceanospirillales</taxon>
        <taxon>Oceanospirillaceae</taxon>
        <taxon>Marinomonas</taxon>
    </lineage>
</organism>
<dbReference type="PROSITE" id="PS51257">
    <property type="entry name" value="PROKAR_LIPOPROTEIN"/>
    <property type="match status" value="1"/>
</dbReference>
<proteinExistence type="predicted"/>
<accession>A0ABM8FCF8</accession>
<protein>
    <recommendedName>
        <fullName evidence="3">Outer membrane protein assembly factor BamC</fullName>
    </recommendedName>
</protein>